<reference evidence="4 5" key="1">
    <citation type="submission" date="2016-11" db="EMBL/GenBank/DDBJ databases">
        <title>Complete genome sequencing of Virgibacillus halodenitrificans PDB-F2.</title>
        <authorList>
            <person name="Sun Z."/>
            <person name="Zhou Y."/>
            <person name="Li H."/>
        </authorList>
    </citation>
    <scope>NUCLEOTIDE SEQUENCE [LARGE SCALE GENOMIC DNA]</scope>
    <source>
        <strain evidence="4 5">PDB-F2</strain>
    </source>
</reference>
<evidence type="ECO:0000256" key="2">
    <source>
        <dbReference type="SAM" id="MobiDB-lite"/>
    </source>
</evidence>
<proteinExistence type="predicted"/>
<name>A0AAC9IUZ0_VIRHA</name>
<dbReference type="SMART" id="SM01208">
    <property type="entry name" value="G5"/>
    <property type="match status" value="1"/>
</dbReference>
<dbReference type="Pfam" id="PF06725">
    <property type="entry name" value="3D"/>
    <property type="match status" value="1"/>
</dbReference>
<sequence>MRIFSKLMPASKMKLVISSIGVLALVVFSGFVLFEASKAEVIVIDNGEKQTVKTHADTVKGLLAEAGISVGEHDELSHEQDTPIEAGMEIDYKTANKVIISIDGEEKEYYTTKSTIKEFLAENNLEFTDHDAISHKSSEAIQDGLHIDVKKAYQITIKDGKKDKKSWTTGGSVKDLLAEANIDYDDDDKIEPGLDKQVDKDMTIKVIDVEKVTDEVTESIAFETEKKNDSSLAKGKEKVISQGENGAVVKKYKVIKENGKEVKRELIDEKVTKESQKHIVAVGTKAPQPKAQAKEKANVVTLSSEKPKSSKKSEPSEKKSGGKVYTMSASAYTASCSGCSGYTTTGINLNANPNKKVIAVDPSVIPLGSRVWVEGYGEAIAGDTGGHIVGNRIDIHVPTKSAAYSWGRRTVQVKVLD</sequence>
<dbReference type="SUPFAM" id="SSF50685">
    <property type="entry name" value="Barwin-like endoglucanases"/>
    <property type="match status" value="1"/>
</dbReference>
<dbReference type="InterPro" id="IPR007137">
    <property type="entry name" value="DUF348"/>
</dbReference>
<organism evidence="4 5">
    <name type="scientific">Virgibacillus halodenitrificans</name>
    <name type="common">Bacillus halodenitrificans</name>
    <dbReference type="NCBI Taxonomy" id="1482"/>
    <lineage>
        <taxon>Bacteria</taxon>
        <taxon>Bacillati</taxon>
        <taxon>Bacillota</taxon>
        <taxon>Bacilli</taxon>
        <taxon>Bacillales</taxon>
        <taxon>Bacillaceae</taxon>
        <taxon>Virgibacillus</taxon>
    </lineage>
</organism>
<dbReference type="AlphaFoldDB" id="A0AAC9IUZ0"/>
<gene>
    <name evidence="4" type="ORF">BME96_00295</name>
</gene>
<keyword evidence="1" id="KW-0732">Signal</keyword>
<dbReference type="Proteomes" id="UP000182945">
    <property type="component" value="Chromosome"/>
</dbReference>
<evidence type="ECO:0000256" key="1">
    <source>
        <dbReference type="ARBA" id="ARBA00022729"/>
    </source>
</evidence>
<dbReference type="InterPro" id="IPR036908">
    <property type="entry name" value="RlpA-like_sf"/>
</dbReference>
<evidence type="ECO:0000313" key="5">
    <source>
        <dbReference type="Proteomes" id="UP000182945"/>
    </source>
</evidence>
<dbReference type="KEGG" id="vhl:BME96_00295"/>
<evidence type="ECO:0000259" key="3">
    <source>
        <dbReference type="PROSITE" id="PS51109"/>
    </source>
</evidence>
<dbReference type="CDD" id="cd22786">
    <property type="entry name" value="DPBB_YuiC-like"/>
    <property type="match status" value="1"/>
</dbReference>
<dbReference type="Gene3D" id="2.20.230.10">
    <property type="entry name" value="Resuscitation-promoting factor rpfb"/>
    <property type="match status" value="1"/>
</dbReference>
<dbReference type="GO" id="GO:0009254">
    <property type="term" value="P:peptidoglycan turnover"/>
    <property type="evidence" value="ECO:0007669"/>
    <property type="project" value="InterPro"/>
</dbReference>
<dbReference type="Pfam" id="PF03990">
    <property type="entry name" value="DUF348"/>
    <property type="match status" value="3"/>
</dbReference>
<dbReference type="InterPro" id="IPR051933">
    <property type="entry name" value="Resuscitation_pf_RpfB"/>
</dbReference>
<dbReference type="PANTHER" id="PTHR39160">
    <property type="entry name" value="CELL WALL-BINDING PROTEIN YOCH"/>
    <property type="match status" value="1"/>
</dbReference>
<dbReference type="PANTHER" id="PTHR39160:SF4">
    <property type="entry name" value="RESUSCITATION-PROMOTING FACTOR RPFB"/>
    <property type="match status" value="1"/>
</dbReference>
<dbReference type="Gene3D" id="2.40.40.10">
    <property type="entry name" value="RlpA-like domain"/>
    <property type="match status" value="1"/>
</dbReference>
<feature type="compositionally biased region" description="Basic and acidic residues" evidence="2">
    <location>
        <begin position="305"/>
        <end position="320"/>
    </location>
</feature>
<dbReference type="GeneID" id="71512817"/>
<feature type="domain" description="G5" evidence="3">
    <location>
        <begin position="206"/>
        <end position="286"/>
    </location>
</feature>
<feature type="region of interest" description="Disordered" evidence="2">
    <location>
        <begin position="281"/>
        <end position="323"/>
    </location>
</feature>
<dbReference type="GO" id="GO:0004553">
    <property type="term" value="F:hydrolase activity, hydrolyzing O-glycosyl compounds"/>
    <property type="evidence" value="ECO:0007669"/>
    <property type="project" value="InterPro"/>
</dbReference>
<dbReference type="Pfam" id="PF07501">
    <property type="entry name" value="G5"/>
    <property type="match status" value="1"/>
</dbReference>
<protein>
    <recommendedName>
        <fullName evidence="3">G5 domain-containing protein</fullName>
    </recommendedName>
</protein>
<dbReference type="RefSeq" id="WP_071648004.1">
    <property type="nucleotide sequence ID" value="NZ_CP017962.1"/>
</dbReference>
<dbReference type="PROSITE" id="PS51109">
    <property type="entry name" value="G5"/>
    <property type="match status" value="1"/>
</dbReference>
<dbReference type="GO" id="GO:0019867">
    <property type="term" value="C:outer membrane"/>
    <property type="evidence" value="ECO:0007669"/>
    <property type="project" value="InterPro"/>
</dbReference>
<evidence type="ECO:0000313" key="4">
    <source>
        <dbReference type="EMBL" id="APC46742.1"/>
    </source>
</evidence>
<accession>A0AAC9IUZ0</accession>
<dbReference type="InterPro" id="IPR010611">
    <property type="entry name" value="3D_dom"/>
</dbReference>
<dbReference type="EMBL" id="CP017962">
    <property type="protein sequence ID" value="APC46742.1"/>
    <property type="molecule type" value="Genomic_DNA"/>
</dbReference>
<dbReference type="InterPro" id="IPR011098">
    <property type="entry name" value="G5_dom"/>
</dbReference>